<dbReference type="RefSeq" id="WP_152125438.1">
    <property type="nucleotide sequence ID" value="NZ_WELI01000006.1"/>
</dbReference>
<comment type="subcellular location">
    <subcellularLocation>
        <location evidence="1">Cell membrane</location>
        <topology evidence="1">Multi-pass membrane protein</topology>
    </subcellularLocation>
</comment>
<feature type="transmembrane region" description="Helical" evidence="6">
    <location>
        <begin position="138"/>
        <end position="158"/>
    </location>
</feature>
<feature type="transmembrane region" description="Helical" evidence="6">
    <location>
        <begin position="360"/>
        <end position="382"/>
    </location>
</feature>
<dbReference type="EMBL" id="WELI01000006">
    <property type="protein sequence ID" value="KAB7729358.1"/>
    <property type="molecule type" value="Genomic_DNA"/>
</dbReference>
<evidence type="ECO:0000256" key="1">
    <source>
        <dbReference type="ARBA" id="ARBA00004651"/>
    </source>
</evidence>
<evidence type="ECO:0000313" key="7">
    <source>
        <dbReference type="EMBL" id="KAB7729358.1"/>
    </source>
</evidence>
<evidence type="ECO:0000313" key="8">
    <source>
        <dbReference type="Proteomes" id="UP000488299"/>
    </source>
</evidence>
<feature type="transmembrane region" description="Helical" evidence="6">
    <location>
        <begin position="20"/>
        <end position="44"/>
    </location>
</feature>
<dbReference type="InterPro" id="IPR002797">
    <property type="entry name" value="Polysacc_synth"/>
</dbReference>
<sequence>MKSLIRKYTDALHVREKRLLYASVSSAAVKATTILSSILTLPFILSSIGSERYGMLLTITSMAALINFADLGLGFGLQNKIAHLAQKSKQELRKAISSTFAFLVCSSIAILLIFSLINNSILWGEVLHLKSKTAIDEANVSVWFFVICFTVSIPFSIVQKIQIGLQEGYYTNLWTICGNLFSLVFIYLCYEYIGSTPLFIIAIYGSNAFFILLNFIHQFIWKRPDISPQFRLADFSVVRSIISDSLSFFIVQLTGLLLFASNNMFLISYAGPEAVSDFNVGYKLALLFLIPLEASAPYLTPTVNEATLTGDYYWVNKIVVRTITLAVLLAFVSAALIYTLGNQLIHFWVGGDIVLSEKTLVSIAMFMLLYANMGCLVSYIMLSNTFIKYKVLLYTFSVGITIGIKYICIKNYGIPGAFWSTSVPMFLLYILPSLYLLKSKRVL</sequence>
<evidence type="ECO:0000256" key="2">
    <source>
        <dbReference type="ARBA" id="ARBA00022475"/>
    </source>
</evidence>
<dbReference type="AlphaFoldDB" id="A0A7J5TXI7"/>
<accession>A0A7J5TXI7</accession>
<feature type="transmembrane region" description="Helical" evidence="6">
    <location>
        <begin position="199"/>
        <end position="220"/>
    </location>
</feature>
<dbReference type="InterPro" id="IPR050833">
    <property type="entry name" value="Poly_Biosynth_Transport"/>
</dbReference>
<keyword evidence="3 6" id="KW-0812">Transmembrane</keyword>
<organism evidence="7 8">
    <name type="scientific">Rudanella paleaurantiibacter</name>
    <dbReference type="NCBI Taxonomy" id="2614655"/>
    <lineage>
        <taxon>Bacteria</taxon>
        <taxon>Pseudomonadati</taxon>
        <taxon>Bacteroidota</taxon>
        <taxon>Cytophagia</taxon>
        <taxon>Cytophagales</taxon>
        <taxon>Cytophagaceae</taxon>
        <taxon>Rudanella</taxon>
    </lineage>
</organism>
<feature type="transmembrane region" description="Helical" evidence="6">
    <location>
        <begin position="170"/>
        <end position="193"/>
    </location>
</feature>
<dbReference type="PANTHER" id="PTHR30250">
    <property type="entry name" value="PST FAMILY PREDICTED COLANIC ACID TRANSPORTER"/>
    <property type="match status" value="1"/>
</dbReference>
<feature type="transmembrane region" description="Helical" evidence="6">
    <location>
        <begin position="319"/>
        <end position="340"/>
    </location>
</feature>
<feature type="transmembrane region" description="Helical" evidence="6">
    <location>
        <begin position="241"/>
        <end position="260"/>
    </location>
</feature>
<evidence type="ECO:0000256" key="4">
    <source>
        <dbReference type="ARBA" id="ARBA00022989"/>
    </source>
</evidence>
<feature type="transmembrane region" description="Helical" evidence="6">
    <location>
        <begin position="418"/>
        <end position="437"/>
    </location>
</feature>
<dbReference type="GO" id="GO:0005886">
    <property type="term" value="C:plasma membrane"/>
    <property type="evidence" value="ECO:0007669"/>
    <property type="project" value="UniProtKB-SubCell"/>
</dbReference>
<comment type="caution">
    <text evidence="7">The sequence shown here is derived from an EMBL/GenBank/DDBJ whole genome shotgun (WGS) entry which is preliminary data.</text>
</comment>
<proteinExistence type="predicted"/>
<name>A0A7J5TXI7_9BACT</name>
<keyword evidence="2" id="KW-1003">Cell membrane</keyword>
<evidence type="ECO:0000256" key="6">
    <source>
        <dbReference type="SAM" id="Phobius"/>
    </source>
</evidence>
<keyword evidence="8" id="KW-1185">Reference proteome</keyword>
<dbReference type="PANTHER" id="PTHR30250:SF26">
    <property type="entry name" value="PSMA PROTEIN"/>
    <property type="match status" value="1"/>
</dbReference>
<feature type="transmembrane region" description="Helical" evidence="6">
    <location>
        <begin position="56"/>
        <end position="77"/>
    </location>
</feature>
<evidence type="ECO:0000256" key="3">
    <source>
        <dbReference type="ARBA" id="ARBA00022692"/>
    </source>
</evidence>
<reference evidence="7 8" key="1">
    <citation type="submission" date="2019-10" db="EMBL/GenBank/DDBJ databases">
        <title>Rudanella paleaurantiibacter sp. nov., isolated from sludge.</title>
        <authorList>
            <person name="Xu S.Q."/>
        </authorList>
    </citation>
    <scope>NUCLEOTIDE SEQUENCE [LARGE SCALE GENOMIC DNA]</scope>
    <source>
        <strain evidence="7 8">HX-22-17</strain>
    </source>
</reference>
<feature type="transmembrane region" description="Helical" evidence="6">
    <location>
        <begin position="280"/>
        <end position="299"/>
    </location>
</feature>
<protein>
    <submittedName>
        <fullName evidence="7">Oligosaccharide flippase family protein</fullName>
    </submittedName>
</protein>
<keyword evidence="5 6" id="KW-0472">Membrane</keyword>
<dbReference type="Pfam" id="PF01943">
    <property type="entry name" value="Polysacc_synt"/>
    <property type="match status" value="1"/>
</dbReference>
<dbReference type="Proteomes" id="UP000488299">
    <property type="component" value="Unassembled WGS sequence"/>
</dbReference>
<feature type="transmembrane region" description="Helical" evidence="6">
    <location>
        <begin position="391"/>
        <end position="412"/>
    </location>
</feature>
<feature type="transmembrane region" description="Helical" evidence="6">
    <location>
        <begin position="98"/>
        <end position="118"/>
    </location>
</feature>
<gene>
    <name evidence="7" type="ORF">F5984_17190</name>
</gene>
<keyword evidence="4 6" id="KW-1133">Transmembrane helix</keyword>
<evidence type="ECO:0000256" key="5">
    <source>
        <dbReference type="ARBA" id="ARBA00023136"/>
    </source>
</evidence>